<dbReference type="SMART" id="SM00849">
    <property type="entry name" value="Lactamase_B"/>
    <property type="match status" value="1"/>
</dbReference>
<dbReference type="InterPro" id="IPR004477">
    <property type="entry name" value="ComEC_N"/>
</dbReference>
<dbReference type="GO" id="GO:0005886">
    <property type="term" value="C:plasma membrane"/>
    <property type="evidence" value="ECO:0007669"/>
    <property type="project" value="UniProtKB-SubCell"/>
</dbReference>
<gene>
    <name evidence="8" type="ORF">F8O02_06985</name>
</gene>
<sequence>MSRGHVLLATPESIEAQALGAPEAAGTRPRDLLLLLPVLAAWGVAVALTTPDESVVRPDPAWAHGLREALRELLDETAGSRRFATGLVGGIAVGVTETLADEDVARMRVAGLAHVTAVSGGNVAVVLAMVRGLLGAGGVDWRLRPPVELAAVWGFTLLVGGEVTVIRAALMLTLVILLRPRGGGGGLPGLLAAVLLALAWQPALARDAGFAMSVAATAGLVVFTAPLRGGLGRVLPGPVTDVLAPTLAATASVQPLLILMDADGAGLHQVLANLLALPAVPAITAAGVLATLLAGWAPPVAALVIWLAAWPAGWVAVVAQTAAARPLGRLPWPEGPVGAGAWTVAVVLLALATVRGGRHLPGRWTRRPRLLLGLAVGITAGVALVTATGDVLRAARLPADAAIVQCDVGQGDALLLRGSRGTMLIDTGEDDAAIRRCLVDAGVDRLDAVVLTHSDRDHVGSAHAVAQAAEVGAVLVPAVDDPALDRAADALSADRVLRLGRDQRGAVGDIIWRVLHPEATAARSAPAPGRSGSDESAADADRNAASLVLRLEVRGLAVLALGDLGRDEQRLVAGRLAAGLAPVDVVKVAHHGSRDHDPGLYRTAAAAVALVSVGRDNRYGHPHPDLLASATAAGTRVLRTDRHGVVALLPGAGDGAEGGQRVAVWCEQSCPATVGAALGRPAPRAAVIDLSRGAP</sequence>
<evidence type="ECO:0000256" key="5">
    <source>
        <dbReference type="ARBA" id="ARBA00023136"/>
    </source>
</evidence>
<evidence type="ECO:0000256" key="4">
    <source>
        <dbReference type="ARBA" id="ARBA00022989"/>
    </source>
</evidence>
<organism evidence="8 9">
    <name type="scientific">Pseudoclavibacter caeni</name>
    <dbReference type="NCBI Taxonomy" id="908846"/>
    <lineage>
        <taxon>Bacteria</taxon>
        <taxon>Bacillati</taxon>
        <taxon>Actinomycetota</taxon>
        <taxon>Actinomycetes</taxon>
        <taxon>Micrococcales</taxon>
        <taxon>Microbacteriaceae</taxon>
        <taxon>Pseudoclavibacter</taxon>
    </lineage>
</organism>
<feature type="transmembrane region" description="Helical" evidence="6">
    <location>
        <begin position="185"/>
        <end position="203"/>
    </location>
</feature>
<feature type="transmembrane region" description="Helical" evidence="6">
    <location>
        <begin position="370"/>
        <end position="389"/>
    </location>
</feature>
<evidence type="ECO:0000256" key="2">
    <source>
        <dbReference type="ARBA" id="ARBA00022475"/>
    </source>
</evidence>
<feature type="transmembrane region" description="Helical" evidence="6">
    <location>
        <begin position="339"/>
        <end position="358"/>
    </location>
</feature>
<dbReference type="RefSeq" id="WP_158036534.1">
    <property type="nucleotide sequence ID" value="NZ_BAAAZV010000011.1"/>
</dbReference>
<reference evidence="8 9" key="1">
    <citation type="submission" date="2019-09" db="EMBL/GenBank/DDBJ databases">
        <title>Phylogeny of genus Pseudoclavibacter and closely related genus.</title>
        <authorList>
            <person name="Li Y."/>
        </authorList>
    </citation>
    <scope>NUCLEOTIDE SEQUENCE [LARGE SCALE GENOMIC DNA]</scope>
    <source>
        <strain evidence="8 9">JCM 16921</strain>
    </source>
</reference>
<dbReference type="PANTHER" id="PTHR30619">
    <property type="entry name" value="DNA INTERNALIZATION/COMPETENCE PROTEIN COMEC/REC2"/>
    <property type="match status" value="1"/>
</dbReference>
<keyword evidence="4 6" id="KW-1133">Transmembrane helix</keyword>
<dbReference type="NCBIfam" id="TIGR00360">
    <property type="entry name" value="ComEC_N-term"/>
    <property type="match status" value="1"/>
</dbReference>
<name>A0A7C8FTQ7_9MICO</name>
<dbReference type="PANTHER" id="PTHR30619:SF1">
    <property type="entry name" value="RECOMBINATION PROTEIN 2"/>
    <property type="match status" value="1"/>
</dbReference>
<feature type="transmembrane region" description="Helical" evidence="6">
    <location>
        <begin position="300"/>
        <end position="319"/>
    </location>
</feature>
<dbReference type="AlphaFoldDB" id="A0A7C8FTQ7"/>
<comment type="subcellular location">
    <subcellularLocation>
        <location evidence="1">Cell membrane</location>
        <topology evidence="1">Multi-pass membrane protein</topology>
    </subcellularLocation>
</comment>
<proteinExistence type="predicted"/>
<keyword evidence="8" id="KW-0378">Hydrolase</keyword>
<dbReference type="Gene3D" id="3.60.15.10">
    <property type="entry name" value="Ribonuclease Z/Hydroxyacylglutathione hydrolase-like"/>
    <property type="match status" value="1"/>
</dbReference>
<keyword evidence="2" id="KW-1003">Cell membrane</keyword>
<evidence type="ECO:0000313" key="8">
    <source>
        <dbReference type="EMBL" id="KAB1631681.1"/>
    </source>
</evidence>
<comment type="caution">
    <text evidence="8">The sequence shown here is derived from an EMBL/GenBank/DDBJ whole genome shotgun (WGS) entry which is preliminary data.</text>
</comment>
<dbReference type="CDD" id="cd07731">
    <property type="entry name" value="ComA-like_MBL-fold"/>
    <property type="match status" value="1"/>
</dbReference>
<feature type="domain" description="Metallo-beta-lactamase" evidence="7">
    <location>
        <begin position="410"/>
        <end position="623"/>
    </location>
</feature>
<feature type="transmembrane region" description="Helical" evidence="6">
    <location>
        <begin position="209"/>
        <end position="227"/>
    </location>
</feature>
<dbReference type="GO" id="GO:0016787">
    <property type="term" value="F:hydrolase activity"/>
    <property type="evidence" value="ECO:0007669"/>
    <property type="project" value="UniProtKB-KW"/>
</dbReference>
<dbReference type="Proteomes" id="UP000481339">
    <property type="component" value="Unassembled WGS sequence"/>
</dbReference>
<keyword evidence="5 6" id="KW-0472">Membrane</keyword>
<keyword evidence="3 6" id="KW-0812">Transmembrane</keyword>
<feature type="transmembrane region" description="Helical" evidence="6">
    <location>
        <begin position="270"/>
        <end position="293"/>
    </location>
</feature>
<protein>
    <submittedName>
        <fullName evidence="8">MBL fold metallo-hydrolase</fullName>
    </submittedName>
</protein>
<evidence type="ECO:0000256" key="1">
    <source>
        <dbReference type="ARBA" id="ARBA00004651"/>
    </source>
</evidence>
<dbReference type="EMBL" id="WBKA01000005">
    <property type="protein sequence ID" value="KAB1631681.1"/>
    <property type="molecule type" value="Genomic_DNA"/>
</dbReference>
<dbReference type="Pfam" id="PF00753">
    <property type="entry name" value="Lactamase_B"/>
    <property type="match status" value="1"/>
</dbReference>
<dbReference type="InterPro" id="IPR035681">
    <property type="entry name" value="ComA-like_MBL"/>
</dbReference>
<dbReference type="SUPFAM" id="SSF56281">
    <property type="entry name" value="Metallo-hydrolase/oxidoreductase"/>
    <property type="match status" value="1"/>
</dbReference>
<feature type="transmembrane region" description="Helical" evidence="6">
    <location>
        <begin position="150"/>
        <end position="178"/>
    </location>
</feature>
<evidence type="ECO:0000313" key="9">
    <source>
        <dbReference type="Proteomes" id="UP000481339"/>
    </source>
</evidence>
<evidence type="ECO:0000256" key="3">
    <source>
        <dbReference type="ARBA" id="ARBA00022692"/>
    </source>
</evidence>
<dbReference type="InterPro" id="IPR036866">
    <property type="entry name" value="RibonucZ/Hydroxyglut_hydro"/>
</dbReference>
<dbReference type="InterPro" id="IPR052159">
    <property type="entry name" value="Competence_DNA_uptake"/>
</dbReference>
<accession>A0A7C8FTQ7</accession>
<evidence type="ECO:0000259" key="7">
    <source>
        <dbReference type="SMART" id="SM00849"/>
    </source>
</evidence>
<evidence type="ECO:0000256" key="6">
    <source>
        <dbReference type="SAM" id="Phobius"/>
    </source>
</evidence>
<dbReference type="Pfam" id="PF03772">
    <property type="entry name" value="Competence"/>
    <property type="match status" value="1"/>
</dbReference>
<keyword evidence="9" id="KW-1185">Reference proteome</keyword>
<feature type="transmembrane region" description="Helical" evidence="6">
    <location>
        <begin position="239"/>
        <end position="258"/>
    </location>
</feature>
<dbReference type="OrthoDB" id="7177610at2"/>
<feature type="transmembrane region" description="Helical" evidence="6">
    <location>
        <begin position="112"/>
        <end position="130"/>
    </location>
</feature>
<dbReference type="InterPro" id="IPR001279">
    <property type="entry name" value="Metallo-B-lactamas"/>
</dbReference>